<proteinExistence type="predicted"/>
<protein>
    <submittedName>
        <fullName evidence="3">Uncharacterized protein</fullName>
    </submittedName>
</protein>
<evidence type="ECO:0000256" key="2">
    <source>
        <dbReference type="SAM" id="Phobius"/>
    </source>
</evidence>
<keyword evidence="2" id="KW-1133">Transmembrane helix</keyword>
<dbReference type="OrthoDB" id="5400539at2759"/>
<dbReference type="AlphaFoldDB" id="A0A1V8SMK9"/>
<keyword evidence="2" id="KW-0472">Membrane</keyword>
<evidence type="ECO:0000256" key="1">
    <source>
        <dbReference type="SAM" id="MobiDB-lite"/>
    </source>
</evidence>
<sequence length="169" mass="18794">MSLQLYERQNNGFGFDSNNNNDPSDGYYDDWWWSPAGMAVRYAIITLIFALLVGYFLGGYLHAKRRVSKGLPPLAYHRWMVNRRSSRYNAPSQQWHSQPYYQNGGNQGYNAGSYGMQGFAPPPPAYEGHVAPPPVYQPPQGGSKVAADQNYVPVQRAGESSSGGEAPRV</sequence>
<evidence type="ECO:0000313" key="4">
    <source>
        <dbReference type="Proteomes" id="UP000192596"/>
    </source>
</evidence>
<dbReference type="Pfam" id="PF12273">
    <property type="entry name" value="RCR"/>
    <property type="match status" value="1"/>
</dbReference>
<dbReference type="EMBL" id="NAJO01000035">
    <property type="protein sequence ID" value="OQO00405.1"/>
    <property type="molecule type" value="Genomic_DNA"/>
</dbReference>
<dbReference type="InterPro" id="IPR020999">
    <property type="entry name" value="Chitin_synth_reg_RCR"/>
</dbReference>
<accession>A0A1V8SMK9</accession>
<name>A0A1V8SMK9_9PEZI</name>
<evidence type="ECO:0000313" key="3">
    <source>
        <dbReference type="EMBL" id="OQO00405.1"/>
    </source>
</evidence>
<organism evidence="3 4">
    <name type="scientific">Cryoendolithus antarcticus</name>
    <dbReference type="NCBI Taxonomy" id="1507870"/>
    <lineage>
        <taxon>Eukaryota</taxon>
        <taxon>Fungi</taxon>
        <taxon>Dikarya</taxon>
        <taxon>Ascomycota</taxon>
        <taxon>Pezizomycotina</taxon>
        <taxon>Dothideomycetes</taxon>
        <taxon>Dothideomycetidae</taxon>
        <taxon>Cladosporiales</taxon>
        <taxon>Cladosporiaceae</taxon>
        <taxon>Cryoendolithus</taxon>
    </lineage>
</organism>
<dbReference type="InParanoid" id="A0A1V8SMK9"/>
<keyword evidence="4" id="KW-1185">Reference proteome</keyword>
<comment type="caution">
    <text evidence="3">The sequence shown here is derived from an EMBL/GenBank/DDBJ whole genome shotgun (WGS) entry which is preliminary data.</text>
</comment>
<reference evidence="4" key="1">
    <citation type="submission" date="2017-03" db="EMBL/GenBank/DDBJ databases">
        <title>Genomes of endolithic fungi from Antarctica.</title>
        <authorList>
            <person name="Coleine C."/>
            <person name="Masonjones S."/>
            <person name="Stajich J.E."/>
        </authorList>
    </citation>
    <scope>NUCLEOTIDE SEQUENCE [LARGE SCALE GENOMIC DNA]</scope>
    <source>
        <strain evidence="4">CCFEE 5527</strain>
    </source>
</reference>
<feature type="compositionally biased region" description="Pro residues" evidence="1">
    <location>
        <begin position="124"/>
        <end position="137"/>
    </location>
</feature>
<feature type="region of interest" description="Disordered" evidence="1">
    <location>
        <begin position="124"/>
        <end position="169"/>
    </location>
</feature>
<keyword evidence="2" id="KW-0812">Transmembrane</keyword>
<feature type="transmembrane region" description="Helical" evidence="2">
    <location>
        <begin position="39"/>
        <end position="61"/>
    </location>
</feature>
<gene>
    <name evidence="3" type="ORF">B0A48_13754</name>
</gene>
<dbReference type="Proteomes" id="UP000192596">
    <property type="component" value="Unassembled WGS sequence"/>
</dbReference>